<feature type="region of interest" description="Disordered" evidence="1">
    <location>
        <begin position="108"/>
        <end position="172"/>
    </location>
</feature>
<accession>B9G5I4</accession>
<gene>
    <name evidence="2" type="ORF">OsJ_31359</name>
</gene>
<dbReference type="Proteomes" id="UP000007752">
    <property type="component" value="Chromosome 10"/>
</dbReference>
<evidence type="ECO:0000313" key="2">
    <source>
        <dbReference type="EMBL" id="EEE50881.1"/>
    </source>
</evidence>
<feature type="compositionally biased region" description="Gly residues" evidence="1">
    <location>
        <begin position="136"/>
        <end position="147"/>
    </location>
</feature>
<protein>
    <submittedName>
        <fullName evidence="2">Uncharacterized protein</fullName>
    </submittedName>
</protein>
<reference evidence="2" key="1">
    <citation type="journal article" date="2005" name="PLoS Biol.">
        <title>The genomes of Oryza sativa: a history of duplications.</title>
        <authorList>
            <person name="Yu J."/>
            <person name="Wang J."/>
            <person name="Lin W."/>
            <person name="Li S."/>
            <person name="Li H."/>
            <person name="Zhou J."/>
            <person name="Ni P."/>
            <person name="Dong W."/>
            <person name="Hu S."/>
            <person name="Zeng C."/>
            <person name="Zhang J."/>
            <person name="Zhang Y."/>
            <person name="Li R."/>
            <person name="Xu Z."/>
            <person name="Li S."/>
            <person name="Li X."/>
            <person name="Zheng H."/>
            <person name="Cong L."/>
            <person name="Lin L."/>
            <person name="Yin J."/>
            <person name="Geng J."/>
            <person name="Li G."/>
            <person name="Shi J."/>
            <person name="Liu J."/>
            <person name="Lv H."/>
            <person name="Li J."/>
            <person name="Wang J."/>
            <person name="Deng Y."/>
            <person name="Ran L."/>
            <person name="Shi X."/>
            <person name="Wang X."/>
            <person name="Wu Q."/>
            <person name="Li C."/>
            <person name="Ren X."/>
            <person name="Wang J."/>
            <person name="Wang X."/>
            <person name="Li D."/>
            <person name="Liu D."/>
            <person name="Zhang X."/>
            <person name="Ji Z."/>
            <person name="Zhao W."/>
            <person name="Sun Y."/>
            <person name="Zhang Z."/>
            <person name="Bao J."/>
            <person name="Han Y."/>
            <person name="Dong L."/>
            <person name="Ji J."/>
            <person name="Chen P."/>
            <person name="Wu S."/>
            <person name="Liu J."/>
            <person name="Xiao Y."/>
            <person name="Bu D."/>
            <person name="Tan J."/>
            <person name="Yang L."/>
            <person name="Ye C."/>
            <person name="Zhang J."/>
            <person name="Xu J."/>
            <person name="Zhou Y."/>
            <person name="Yu Y."/>
            <person name="Zhang B."/>
            <person name="Zhuang S."/>
            <person name="Wei H."/>
            <person name="Liu B."/>
            <person name="Lei M."/>
            <person name="Yu H."/>
            <person name="Li Y."/>
            <person name="Xu H."/>
            <person name="Wei S."/>
            <person name="He X."/>
            <person name="Fang L."/>
            <person name="Zhang Z."/>
            <person name="Zhang Y."/>
            <person name="Huang X."/>
            <person name="Su Z."/>
            <person name="Tong W."/>
            <person name="Li J."/>
            <person name="Tong Z."/>
            <person name="Li S."/>
            <person name="Ye J."/>
            <person name="Wang L."/>
            <person name="Fang L."/>
            <person name="Lei T."/>
            <person name="Chen C."/>
            <person name="Chen H."/>
            <person name="Xu Z."/>
            <person name="Li H."/>
            <person name="Huang H."/>
            <person name="Zhang F."/>
            <person name="Xu H."/>
            <person name="Li N."/>
            <person name="Zhao C."/>
            <person name="Li S."/>
            <person name="Dong L."/>
            <person name="Huang Y."/>
            <person name="Li L."/>
            <person name="Xi Y."/>
            <person name="Qi Q."/>
            <person name="Li W."/>
            <person name="Zhang B."/>
            <person name="Hu W."/>
            <person name="Zhang Y."/>
            <person name="Tian X."/>
            <person name="Jiao Y."/>
            <person name="Liang X."/>
            <person name="Jin J."/>
            <person name="Gao L."/>
            <person name="Zheng W."/>
            <person name="Hao B."/>
            <person name="Liu S."/>
            <person name="Wang W."/>
            <person name="Yuan L."/>
            <person name="Cao M."/>
            <person name="McDermott J."/>
            <person name="Samudrala R."/>
            <person name="Wang J."/>
            <person name="Wong G.K."/>
            <person name="Yang H."/>
        </authorList>
    </citation>
    <scope>NUCLEOTIDE SEQUENCE [LARGE SCALE GENOMIC DNA]</scope>
</reference>
<organism evidence="2">
    <name type="scientific">Oryza sativa subsp. japonica</name>
    <name type="common">Rice</name>
    <dbReference type="NCBI Taxonomy" id="39947"/>
    <lineage>
        <taxon>Eukaryota</taxon>
        <taxon>Viridiplantae</taxon>
        <taxon>Streptophyta</taxon>
        <taxon>Embryophyta</taxon>
        <taxon>Tracheophyta</taxon>
        <taxon>Spermatophyta</taxon>
        <taxon>Magnoliopsida</taxon>
        <taxon>Liliopsida</taxon>
        <taxon>Poales</taxon>
        <taxon>Poaceae</taxon>
        <taxon>BOP clade</taxon>
        <taxon>Oryzoideae</taxon>
        <taxon>Oryzeae</taxon>
        <taxon>Oryzinae</taxon>
        <taxon>Oryza</taxon>
        <taxon>Oryza sativa</taxon>
    </lineage>
</organism>
<reference evidence="2" key="2">
    <citation type="submission" date="2008-12" db="EMBL/GenBank/DDBJ databases">
        <title>Improved gene annotation of the rice (Oryza sativa) genomes.</title>
        <authorList>
            <person name="Wang J."/>
            <person name="Li R."/>
            <person name="Fan W."/>
            <person name="Huang Q."/>
            <person name="Zhang J."/>
            <person name="Zhou Y."/>
            <person name="Hu Y."/>
            <person name="Zi S."/>
            <person name="Li J."/>
            <person name="Ni P."/>
            <person name="Zheng H."/>
            <person name="Zhang Y."/>
            <person name="Zhao M."/>
            <person name="Hao Q."/>
            <person name="McDermott J."/>
            <person name="Samudrala R."/>
            <person name="Kristiansen K."/>
            <person name="Wong G.K.-S."/>
        </authorList>
    </citation>
    <scope>NUCLEOTIDE SEQUENCE</scope>
</reference>
<dbReference type="EMBL" id="CM000147">
    <property type="protein sequence ID" value="EEE50881.1"/>
    <property type="molecule type" value="Genomic_DNA"/>
</dbReference>
<name>B9G5I4_ORYSJ</name>
<proteinExistence type="predicted"/>
<feature type="compositionally biased region" description="Basic and acidic residues" evidence="1">
    <location>
        <begin position="149"/>
        <end position="160"/>
    </location>
</feature>
<sequence length="195" mass="20216">MAGWGLGSGDGDGNLDLATGDSQQRGVACGRRWPVCRSGMVWRAAIAAAAADRKWWEQEGIHTFQITAFVTGEVGGSPGRLGSRQRRQGSGLLGGVERGVTSWSRVGVRGRRGTRDSGRGDGSEETARVAASAVEGGAGRGTRGAGHGAAEEAMRRRGEEATQGGGRRWMIDPMRGGGALERAAAIAEEAGGRGW</sequence>
<evidence type="ECO:0000256" key="1">
    <source>
        <dbReference type="SAM" id="MobiDB-lite"/>
    </source>
</evidence>
<feature type="compositionally biased region" description="Basic and acidic residues" evidence="1">
    <location>
        <begin position="113"/>
        <end position="127"/>
    </location>
</feature>
<dbReference type="AlphaFoldDB" id="B9G5I4"/>